<evidence type="ECO:0000313" key="5">
    <source>
        <dbReference type="Proteomes" id="UP000578091"/>
    </source>
</evidence>
<proteinExistence type="predicted"/>
<dbReference type="InterPro" id="IPR018769">
    <property type="entry name" value="VgrG2_DUF2345"/>
</dbReference>
<feature type="domain" description="Putative type VI secretion system Rhs element associated Vgr" evidence="3">
    <location>
        <begin position="1"/>
        <end position="102"/>
    </location>
</feature>
<name>A0A853JG32_9GAMM</name>
<evidence type="ECO:0000256" key="1">
    <source>
        <dbReference type="SAM" id="MobiDB-lite"/>
    </source>
</evidence>
<dbReference type="Pfam" id="PF10106">
    <property type="entry name" value="DUF2345"/>
    <property type="match status" value="1"/>
</dbReference>
<dbReference type="RefSeq" id="WP_180679453.1">
    <property type="nucleotide sequence ID" value="NZ_JACCKA010000083.1"/>
</dbReference>
<keyword evidence="5" id="KW-1185">Reference proteome</keyword>
<feature type="region of interest" description="Disordered" evidence="1">
    <location>
        <begin position="138"/>
        <end position="157"/>
    </location>
</feature>
<reference evidence="4 5" key="1">
    <citation type="submission" date="2020-07" db="EMBL/GenBank/DDBJ databases">
        <title>Luteimonas sp. SJ-92.</title>
        <authorList>
            <person name="Huang X.-X."/>
            <person name="Xu L."/>
            <person name="Sun J.-Q."/>
        </authorList>
    </citation>
    <scope>NUCLEOTIDE SEQUENCE [LARGE SCALE GENOMIC DNA]</scope>
    <source>
        <strain evidence="4 5">SJ-92</strain>
    </source>
</reference>
<dbReference type="Proteomes" id="UP000578091">
    <property type="component" value="Unassembled WGS sequence"/>
</dbReference>
<dbReference type="InterPro" id="IPR028244">
    <property type="entry name" value="T6SS_Rhs_Vgr_dom"/>
</dbReference>
<accession>A0A853JG32</accession>
<evidence type="ECO:0000259" key="2">
    <source>
        <dbReference type="Pfam" id="PF10106"/>
    </source>
</evidence>
<evidence type="ECO:0000259" key="3">
    <source>
        <dbReference type="Pfam" id="PF13296"/>
    </source>
</evidence>
<dbReference type="EMBL" id="JACCKA010000083">
    <property type="protein sequence ID" value="NZA27682.1"/>
    <property type="molecule type" value="Genomic_DNA"/>
</dbReference>
<evidence type="ECO:0000313" key="4">
    <source>
        <dbReference type="EMBL" id="NZA27682.1"/>
    </source>
</evidence>
<sequence>GAGTQQWVLDDTPGQLRTRLHTSLADSRLELGYLVQHQDASRGGLRGQGVELASAGWGNVHAGQGLLLSTTARAEGASTQLDITEAVAQLKGAERTAEGLHETLLQQQVPGFDANARLTALREALDAEVDGKYADSVAGQSAMKPAGGGREPGEEPVERFADPKLVAESPESIAFATQKSAVAYAGGALHLTAQADVQLSAGQTFASVSGQHAALYAHAGPIRAIAANGPLSLQAHTGPLELLADKSVTLTATDERIDVLANEKIVLQAGQTQVTLEGGDITFACPGNFTVKAGEHPFRGGASGDVRLSLPDGIVKLEPDRMLDFSG</sequence>
<feature type="domain" description="DUF2345" evidence="2">
    <location>
        <begin position="154"/>
        <end position="302"/>
    </location>
</feature>
<gene>
    <name evidence="4" type="ORF">H0E84_14975</name>
</gene>
<feature type="non-terminal residue" evidence="4">
    <location>
        <position position="1"/>
    </location>
</feature>
<protein>
    <submittedName>
        <fullName evidence="4">DUF2345 domain-containing protein</fullName>
    </submittedName>
</protein>
<dbReference type="AlphaFoldDB" id="A0A853JG32"/>
<comment type="caution">
    <text evidence="4">The sequence shown here is derived from an EMBL/GenBank/DDBJ whole genome shotgun (WGS) entry which is preliminary data.</text>
</comment>
<dbReference type="Pfam" id="PF13296">
    <property type="entry name" value="T6SS_Vgr"/>
    <property type="match status" value="1"/>
</dbReference>
<organism evidence="4 5">
    <name type="scientific">Luteimonas salinisoli</name>
    <dbReference type="NCBI Taxonomy" id="2752307"/>
    <lineage>
        <taxon>Bacteria</taxon>
        <taxon>Pseudomonadati</taxon>
        <taxon>Pseudomonadota</taxon>
        <taxon>Gammaproteobacteria</taxon>
        <taxon>Lysobacterales</taxon>
        <taxon>Lysobacteraceae</taxon>
        <taxon>Luteimonas</taxon>
    </lineage>
</organism>